<geneLocation type="plasmid" evidence="2 3">
    <name>unnamed1</name>
</geneLocation>
<protein>
    <submittedName>
        <fullName evidence="2">Uncharacterized protein</fullName>
    </submittedName>
</protein>
<dbReference type="RefSeq" id="WP_110547396.1">
    <property type="nucleotide sequence ID" value="NZ_CP023037.1"/>
</dbReference>
<dbReference type="GeneID" id="39470751"/>
<keyword evidence="2" id="KW-0614">Plasmid</keyword>
<evidence type="ECO:0000256" key="1">
    <source>
        <dbReference type="SAM" id="MobiDB-lite"/>
    </source>
</evidence>
<proteinExistence type="predicted"/>
<keyword evidence="3" id="KW-1185">Reference proteome</keyword>
<sequence>MSGFRKVVFRGAVALTGLFAIDCIVAPDHKLIVAAGAQTAQLVHDAQEEAEHEEQDPNGDDHASTRPFNDPIEGYCLPTSHMSRGPVQAVEEVAHPYGYMAVQLHDRVVSDGTWIRCESAARRPEPDGSVTIRFDTTNGPVDITMQETAPDSQKYRISRVWSPRIPDAKVVVGNCMTPNNLIQCAARLSVRHGSTTPELNYFINYHTSDM</sequence>
<dbReference type="EMBL" id="CP023037">
    <property type="protein sequence ID" value="AXY23792.1"/>
    <property type="molecule type" value="Genomic_DNA"/>
</dbReference>
<dbReference type="Proteomes" id="UP000264120">
    <property type="component" value="Plasmid unnamed1"/>
</dbReference>
<gene>
    <name evidence="2" type="ORF">CD178_03048</name>
</gene>
<dbReference type="AlphaFoldDB" id="A0A347WFZ9"/>
<evidence type="ECO:0000313" key="2">
    <source>
        <dbReference type="EMBL" id="AXY23792.1"/>
    </source>
</evidence>
<feature type="region of interest" description="Disordered" evidence="1">
    <location>
        <begin position="43"/>
        <end position="70"/>
    </location>
</feature>
<dbReference type="KEGG" id="ksc:CD178_03048"/>
<organism evidence="2 3">
    <name type="scientific">Komagataeibacter saccharivorans</name>
    <dbReference type="NCBI Taxonomy" id="265959"/>
    <lineage>
        <taxon>Bacteria</taxon>
        <taxon>Pseudomonadati</taxon>
        <taxon>Pseudomonadota</taxon>
        <taxon>Alphaproteobacteria</taxon>
        <taxon>Acetobacterales</taxon>
        <taxon>Acetobacteraceae</taxon>
        <taxon>Komagataeibacter</taxon>
    </lineage>
</organism>
<feature type="compositionally biased region" description="Acidic residues" evidence="1">
    <location>
        <begin position="48"/>
        <end position="58"/>
    </location>
</feature>
<accession>A0A347WFZ9</accession>
<evidence type="ECO:0000313" key="3">
    <source>
        <dbReference type="Proteomes" id="UP000264120"/>
    </source>
</evidence>
<reference evidence="2 3" key="1">
    <citation type="submission" date="2017-08" db="EMBL/GenBank/DDBJ databases">
        <title>Complete genome sequence of Gluconacetobacter saccharivorans CV1 isolated from Fermented Vinegar.</title>
        <authorList>
            <person name="Kim S.-Y."/>
        </authorList>
    </citation>
    <scope>NUCLEOTIDE SEQUENCE [LARGE SCALE GENOMIC DNA]</scope>
    <source>
        <strain evidence="2 3">CV1</strain>
        <plasmid evidence="2 3">unnamed1</plasmid>
    </source>
</reference>
<name>A0A347WFZ9_9PROT</name>